<dbReference type="EMBL" id="FXBB01000050">
    <property type="protein sequence ID" value="SMG49777.1"/>
    <property type="molecule type" value="Genomic_DNA"/>
</dbReference>
<protein>
    <submittedName>
        <fullName evidence="3">Tripartite tricarboxylate transporter TctB family protein</fullName>
    </submittedName>
</protein>
<feature type="transmembrane region" description="Helical" evidence="1">
    <location>
        <begin position="55"/>
        <end position="83"/>
    </location>
</feature>
<sequence>MFISVGYFPDRVVSAARYILFLAGVLAVFSLILLIQAILKNFPEKIVWVRAPKAFFITVVLTVIYALSLAFLGFFLSSGLYLVSLGWGLGFKKPLWLTVGSSVLLGFVYLVFVRFLSVPVPTGIWGG</sequence>
<feature type="transmembrane region" description="Helical" evidence="1">
    <location>
        <begin position="95"/>
        <end position="116"/>
    </location>
</feature>
<keyword evidence="1" id="KW-1133">Transmembrane helix</keyword>
<keyword evidence="1" id="KW-0472">Membrane</keyword>
<feature type="domain" description="DUF1468" evidence="2">
    <location>
        <begin position="6"/>
        <end position="121"/>
    </location>
</feature>
<keyword evidence="4" id="KW-1185">Reference proteome</keyword>
<evidence type="ECO:0000313" key="4">
    <source>
        <dbReference type="Proteomes" id="UP000193355"/>
    </source>
</evidence>
<dbReference type="STRING" id="561720.SAMN06275492_1505"/>
<dbReference type="Proteomes" id="UP000193355">
    <property type="component" value="Unassembled WGS sequence"/>
</dbReference>
<gene>
    <name evidence="3" type="ORF">SAMN06275492_1505</name>
</gene>
<reference evidence="4" key="1">
    <citation type="submission" date="2017-04" db="EMBL/GenBank/DDBJ databases">
        <authorList>
            <person name="Varghese N."/>
            <person name="Submissions S."/>
        </authorList>
    </citation>
    <scope>NUCLEOTIDE SEQUENCE [LARGE SCALE GENOMIC DNA]</scope>
    <source>
        <strain evidence="4">USBA 82</strain>
    </source>
</reference>
<dbReference type="AlphaFoldDB" id="A0A1X7L8A0"/>
<organism evidence="3 4">
    <name type="scientific">Dethiosulfovibrio salsuginis</name>
    <dbReference type="NCBI Taxonomy" id="561720"/>
    <lineage>
        <taxon>Bacteria</taxon>
        <taxon>Thermotogati</taxon>
        <taxon>Synergistota</taxon>
        <taxon>Synergistia</taxon>
        <taxon>Synergistales</taxon>
        <taxon>Dethiosulfovibrionaceae</taxon>
        <taxon>Dethiosulfovibrio</taxon>
    </lineage>
</organism>
<dbReference type="InterPro" id="IPR009936">
    <property type="entry name" value="DUF1468"/>
</dbReference>
<feature type="transmembrane region" description="Helical" evidence="1">
    <location>
        <begin position="15"/>
        <end position="35"/>
    </location>
</feature>
<evidence type="ECO:0000259" key="2">
    <source>
        <dbReference type="Pfam" id="PF07331"/>
    </source>
</evidence>
<name>A0A1X7L8A0_9BACT</name>
<evidence type="ECO:0000313" key="3">
    <source>
        <dbReference type="EMBL" id="SMG49777.1"/>
    </source>
</evidence>
<keyword evidence="1" id="KW-0812">Transmembrane</keyword>
<accession>A0A1X7L8A0</accession>
<evidence type="ECO:0000256" key="1">
    <source>
        <dbReference type="SAM" id="Phobius"/>
    </source>
</evidence>
<proteinExistence type="predicted"/>
<dbReference type="Pfam" id="PF07331">
    <property type="entry name" value="TctB"/>
    <property type="match status" value="1"/>
</dbReference>